<dbReference type="EMBL" id="CAJEWN010001031">
    <property type="protein sequence ID" value="CAD2193453.1"/>
    <property type="molecule type" value="Genomic_DNA"/>
</dbReference>
<sequence length="52" mass="6316">MLLTPTFFYIRFYYKYFLLKSVLLGPKNIFGLFLQGFYSSGPKNEKYVWNYV</sequence>
<comment type="caution">
    <text evidence="1">The sequence shown here is derived from an EMBL/GenBank/DDBJ whole genome shotgun (WGS) entry which is preliminary data.</text>
</comment>
<dbReference type="AlphaFoldDB" id="A0A6V7X2L8"/>
<dbReference type="Proteomes" id="UP000580250">
    <property type="component" value="Unassembled WGS sequence"/>
</dbReference>
<gene>
    <name evidence="1" type="ORF">MENT_LOCUS46403</name>
</gene>
<evidence type="ECO:0000313" key="2">
    <source>
        <dbReference type="Proteomes" id="UP000580250"/>
    </source>
</evidence>
<name>A0A6V7X2L8_MELEN</name>
<accession>A0A6V7X2L8</accession>
<proteinExistence type="predicted"/>
<organism evidence="1 2">
    <name type="scientific">Meloidogyne enterolobii</name>
    <name type="common">Root-knot nematode worm</name>
    <name type="synonym">Meloidogyne mayaguensis</name>
    <dbReference type="NCBI Taxonomy" id="390850"/>
    <lineage>
        <taxon>Eukaryota</taxon>
        <taxon>Metazoa</taxon>
        <taxon>Ecdysozoa</taxon>
        <taxon>Nematoda</taxon>
        <taxon>Chromadorea</taxon>
        <taxon>Rhabditida</taxon>
        <taxon>Tylenchina</taxon>
        <taxon>Tylenchomorpha</taxon>
        <taxon>Tylenchoidea</taxon>
        <taxon>Meloidogynidae</taxon>
        <taxon>Meloidogyninae</taxon>
        <taxon>Meloidogyne</taxon>
    </lineage>
</organism>
<protein>
    <submittedName>
        <fullName evidence="1">Uncharacterized protein</fullName>
    </submittedName>
</protein>
<evidence type="ECO:0000313" key="1">
    <source>
        <dbReference type="EMBL" id="CAD2193453.1"/>
    </source>
</evidence>
<reference evidence="1 2" key="1">
    <citation type="submission" date="2020-08" db="EMBL/GenBank/DDBJ databases">
        <authorList>
            <person name="Koutsovoulos G."/>
            <person name="Danchin GJ E."/>
        </authorList>
    </citation>
    <scope>NUCLEOTIDE SEQUENCE [LARGE SCALE GENOMIC DNA]</scope>
</reference>